<dbReference type="HOGENOM" id="CLU_2835274_0_0_1"/>
<evidence type="ECO:0000313" key="1">
    <source>
        <dbReference type="EnsemblPlants" id="OB0072G10030.1"/>
    </source>
</evidence>
<dbReference type="STRING" id="4533.J3KUQ4"/>
<reference evidence="1" key="1">
    <citation type="submission" date="2015-06" db="UniProtKB">
        <authorList>
            <consortium name="EnsemblPlants"/>
        </authorList>
    </citation>
    <scope>IDENTIFICATION</scope>
</reference>
<protein>
    <submittedName>
        <fullName evidence="1">Uncharacterized protein</fullName>
    </submittedName>
</protein>
<dbReference type="AlphaFoldDB" id="J3KUQ4"/>
<evidence type="ECO:0000313" key="2">
    <source>
        <dbReference type="Proteomes" id="UP000006038"/>
    </source>
</evidence>
<accession>J3KUQ4</accession>
<keyword evidence="2" id="KW-1185">Reference proteome</keyword>
<name>J3KUQ4_ORYBR</name>
<dbReference type="Gramene" id="OB0072G10030.1">
    <property type="protein sequence ID" value="OB0072G10030.1"/>
    <property type="gene ID" value="OB0072G10030"/>
</dbReference>
<organism evidence="1">
    <name type="scientific">Oryza brachyantha</name>
    <name type="common">malo sina</name>
    <dbReference type="NCBI Taxonomy" id="4533"/>
    <lineage>
        <taxon>Eukaryota</taxon>
        <taxon>Viridiplantae</taxon>
        <taxon>Streptophyta</taxon>
        <taxon>Embryophyta</taxon>
        <taxon>Tracheophyta</taxon>
        <taxon>Spermatophyta</taxon>
        <taxon>Magnoliopsida</taxon>
        <taxon>Liliopsida</taxon>
        <taxon>Poales</taxon>
        <taxon>Poaceae</taxon>
        <taxon>BOP clade</taxon>
        <taxon>Oryzoideae</taxon>
        <taxon>Oryzeae</taxon>
        <taxon>Oryzinae</taxon>
        <taxon>Oryza</taxon>
    </lineage>
</organism>
<dbReference type="EnsemblPlants" id="OB0072G10030.1">
    <property type="protein sequence ID" value="OB0072G10030.1"/>
    <property type="gene ID" value="OB0072G10030"/>
</dbReference>
<sequence>MTGNPIDDCSRCVPAGNANVRASPTHYGYWIRSDGDDISLYSARVVWVDQQSAGDGGGHSRRVASW</sequence>
<dbReference type="Proteomes" id="UP000006038">
    <property type="component" value="Unassembled WGS sequence"/>
</dbReference>
<proteinExistence type="predicted"/>